<accession>A0A0T7GE60</accession>
<dbReference type="RefSeq" id="WP_046631714.1">
    <property type="nucleotide sequence ID" value="NZ_CCRK01000002.1"/>
</dbReference>
<dbReference type="AlphaFoldDB" id="A0A0T7GE60"/>
<organism evidence="3 4">
    <name type="scientific">Neorhizobium galegae bv. officinalis</name>
    <dbReference type="NCBI Taxonomy" id="323656"/>
    <lineage>
        <taxon>Bacteria</taxon>
        <taxon>Pseudomonadati</taxon>
        <taxon>Pseudomonadota</taxon>
        <taxon>Alphaproteobacteria</taxon>
        <taxon>Hyphomicrobiales</taxon>
        <taxon>Rhizobiaceae</taxon>
        <taxon>Rhizobium/Agrobacterium group</taxon>
        <taxon>Neorhizobium</taxon>
    </lineage>
</organism>
<evidence type="ECO:0000256" key="1">
    <source>
        <dbReference type="SAM" id="MobiDB-lite"/>
    </source>
</evidence>
<dbReference type="EMBL" id="CCRK01000002">
    <property type="protein sequence ID" value="CDZ45457.1"/>
    <property type="molecule type" value="Genomic_DNA"/>
</dbReference>
<reference evidence="3 4" key="1">
    <citation type="submission" date="2014-08" db="EMBL/GenBank/DDBJ databases">
        <authorList>
            <person name="Chen Y.-H."/>
        </authorList>
    </citation>
    <scope>NUCLEOTIDE SEQUENCE [LARGE SCALE GENOMIC DNA]</scope>
</reference>
<sequence length="313" mass="33726">MSISRLSALGLLAGLCLASSAHTAEFRSTYSETLSCPVKEEGDDAFLRECTGPGNVRAVLQYVEGLFGVFYLPMGGKIPLQREDMLEISPNARHPYGNKLEWLQRVGDTAPCAAIIRVYTTKGEVLVLNELSTGNRIGLVKTNKLARTLADRFCSDAVLPAAAEANITPSVAPPAMSSESWTDDVATAAQKGKARFMQIYTQTGISGAIEEVEQCYRDFDNKPSMAKLTECGAIDLTAADADSSVMAGMPGLKQVYLANGKPASRISEAMKRLNLDPETRSVFHRKLAASLGKSVSSTDEPKKEAESVFDFSK</sequence>
<evidence type="ECO:0000256" key="2">
    <source>
        <dbReference type="SAM" id="SignalP"/>
    </source>
</evidence>
<evidence type="ECO:0000313" key="3">
    <source>
        <dbReference type="EMBL" id="CDZ45457.1"/>
    </source>
</evidence>
<name>A0A0T7GE60_NEOGA</name>
<evidence type="ECO:0000313" key="4">
    <source>
        <dbReference type="Proteomes" id="UP000039660"/>
    </source>
</evidence>
<feature type="compositionally biased region" description="Basic and acidic residues" evidence="1">
    <location>
        <begin position="299"/>
        <end position="313"/>
    </location>
</feature>
<feature type="region of interest" description="Disordered" evidence="1">
    <location>
        <begin position="291"/>
        <end position="313"/>
    </location>
</feature>
<gene>
    <name evidence="3" type="ORF">NGAL_HAMBI1189_08710</name>
</gene>
<feature type="signal peptide" evidence="2">
    <location>
        <begin position="1"/>
        <end position="23"/>
    </location>
</feature>
<keyword evidence="2" id="KW-0732">Signal</keyword>
<protein>
    <submittedName>
        <fullName evidence="3">Uncharacterized protein</fullName>
    </submittedName>
</protein>
<dbReference type="Proteomes" id="UP000039660">
    <property type="component" value="Unassembled WGS sequence"/>
</dbReference>
<proteinExistence type="predicted"/>
<feature type="chain" id="PRO_5006683121" evidence="2">
    <location>
        <begin position="24"/>
        <end position="313"/>
    </location>
</feature>